<dbReference type="InterPro" id="IPR029063">
    <property type="entry name" value="SAM-dependent_MTases_sf"/>
</dbReference>
<keyword evidence="3" id="KW-0489">Methyltransferase</keyword>
<proteinExistence type="predicted"/>
<dbReference type="Proteomes" id="UP000316639">
    <property type="component" value="Unassembled WGS sequence"/>
</dbReference>
<dbReference type="PANTHER" id="PTHR44068:SF1">
    <property type="entry name" value="HYPOTHETICAL LOC100005854"/>
    <property type="match status" value="1"/>
</dbReference>
<dbReference type="InterPro" id="IPR041698">
    <property type="entry name" value="Methyltransf_25"/>
</dbReference>
<evidence type="ECO:0000256" key="1">
    <source>
        <dbReference type="ARBA" id="ARBA00022679"/>
    </source>
</evidence>
<dbReference type="GO" id="GO:0032259">
    <property type="term" value="P:methylation"/>
    <property type="evidence" value="ECO:0007669"/>
    <property type="project" value="UniProtKB-KW"/>
</dbReference>
<organism evidence="3 4">
    <name type="scientific">Lentzea tibetensis</name>
    <dbReference type="NCBI Taxonomy" id="2591470"/>
    <lineage>
        <taxon>Bacteria</taxon>
        <taxon>Bacillati</taxon>
        <taxon>Actinomycetota</taxon>
        <taxon>Actinomycetes</taxon>
        <taxon>Pseudonocardiales</taxon>
        <taxon>Pseudonocardiaceae</taxon>
        <taxon>Lentzea</taxon>
    </lineage>
</organism>
<dbReference type="Pfam" id="PF13649">
    <property type="entry name" value="Methyltransf_25"/>
    <property type="match status" value="1"/>
</dbReference>
<dbReference type="CDD" id="cd02440">
    <property type="entry name" value="AdoMet_MTases"/>
    <property type="match status" value="1"/>
</dbReference>
<dbReference type="GO" id="GO:0003838">
    <property type="term" value="F:sterol 24-C-methyltransferase activity"/>
    <property type="evidence" value="ECO:0007669"/>
    <property type="project" value="TreeGrafter"/>
</dbReference>
<dbReference type="RefSeq" id="WP_146356045.1">
    <property type="nucleotide sequence ID" value="NZ_VOBR01000019.1"/>
</dbReference>
<dbReference type="PANTHER" id="PTHR44068">
    <property type="entry name" value="ZGC:194242"/>
    <property type="match status" value="1"/>
</dbReference>
<evidence type="ECO:0000313" key="3">
    <source>
        <dbReference type="EMBL" id="TWP48711.1"/>
    </source>
</evidence>
<dbReference type="GO" id="GO:0016126">
    <property type="term" value="P:sterol biosynthetic process"/>
    <property type="evidence" value="ECO:0007669"/>
    <property type="project" value="TreeGrafter"/>
</dbReference>
<reference evidence="3 4" key="1">
    <citation type="submission" date="2019-07" db="EMBL/GenBank/DDBJ databases">
        <title>Lentzea xizangensis sp. nov., isolated from Qinghai-Tibetan Plateau Soils.</title>
        <authorList>
            <person name="Huang J."/>
        </authorList>
    </citation>
    <scope>NUCLEOTIDE SEQUENCE [LARGE SCALE GENOMIC DNA]</scope>
    <source>
        <strain evidence="3 4">FXJ1.1311</strain>
    </source>
</reference>
<name>A0A563ENC4_9PSEU</name>
<sequence>MSARLAAVVSQLEVRPSDHVLEIGCGHGVAASLICEILSGGTLTAVDRSAKMVEAATRRNRAHVVSGRAEFLVADLEDLRLGDRRFTLVFAVRVGLFHREPSQARAYVEPWLAPDARVLSFFDTPG</sequence>
<dbReference type="EMBL" id="VOBR01000019">
    <property type="protein sequence ID" value="TWP48711.1"/>
    <property type="molecule type" value="Genomic_DNA"/>
</dbReference>
<feature type="domain" description="Methyltransferase" evidence="2">
    <location>
        <begin position="20"/>
        <end position="108"/>
    </location>
</feature>
<evidence type="ECO:0000313" key="4">
    <source>
        <dbReference type="Proteomes" id="UP000316639"/>
    </source>
</evidence>
<comment type="caution">
    <text evidence="3">The sequence shown here is derived from an EMBL/GenBank/DDBJ whole genome shotgun (WGS) entry which is preliminary data.</text>
</comment>
<keyword evidence="1 3" id="KW-0808">Transferase</keyword>
<dbReference type="OrthoDB" id="4571118at2"/>
<dbReference type="InterPro" id="IPR050447">
    <property type="entry name" value="Erg6_SMT_methyltransf"/>
</dbReference>
<evidence type="ECO:0000259" key="2">
    <source>
        <dbReference type="Pfam" id="PF13649"/>
    </source>
</evidence>
<accession>A0A563ENC4</accession>
<dbReference type="SUPFAM" id="SSF53335">
    <property type="entry name" value="S-adenosyl-L-methionine-dependent methyltransferases"/>
    <property type="match status" value="1"/>
</dbReference>
<keyword evidence="4" id="KW-1185">Reference proteome</keyword>
<gene>
    <name evidence="3" type="ORF">FKR81_27755</name>
</gene>
<protein>
    <submittedName>
        <fullName evidence="3">Class I SAM-dependent methyltransferase</fullName>
    </submittedName>
</protein>
<dbReference type="Gene3D" id="3.40.50.150">
    <property type="entry name" value="Vaccinia Virus protein VP39"/>
    <property type="match status" value="1"/>
</dbReference>
<dbReference type="AlphaFoldDB" id="A0A563ENC4"/>